<dbReference type="InterPro" id="IPR001054">
    <property type="entry name" value="A/G_cyclase"/>
</dbReference>
<dbReference type="GO" id="GO:0004016">
    <property type="term" value="F:adenylate cyclase activity"/>
    <property type="evidence" value="ECO:0007669"/>
    <property type="project" value="UniProtKB-ARBA"/>
</dbReference>
<protein>
    <submittedName>
        <fullName evidence="2">Guanylate cyclase</fullName>
    </submittedName>
</protein>
<sequence>MSWDVNRSRSRILQFTQSVPKGNVSVRTFDQGFLQHRQIVAQGFGKRLFLDEAPIINIPVNQAILVDGVHVYVQLLGYHDALQDQGRETEASHRRVLQFLHLHYSAADRIVAAFEGQRVDFHGPRLHAVIVTPPGAGNERARVVRAIAMASTLQATIEEAGAKFGNQQLKARVRIGIDTGMAVAVNSGRGSEPEPLFLGSPANYAAKLAEGTEPGIFLSDRARAVLGMRTAGSFLQERVMAISESEALGYVHRDAGGHYWQTGSQVSRQKVDEAIRALQADTTLKSILGAEAVFRFHHHEPPLRSISFAELMPSNSIRMPLMSVFADIDGFTAYVDRCIATRQIPEMVMNLHVIRGELAAVLKGDFKGRKVRFIGDCLHGLIAEGSRVDTDKTSSVTSAVLLAGGLRSSFDLCRQLLPGIGNLGLAIGLELGATPVTRLGIRGERSVRCASSKAVSASEDLQRKCNGTETALGNTALASASVRVKALFQTGVARNLDFESADLMLSGLAVPAVVPAAPRSEFRAHGNG</sequence>
<dbReference type="Proteomes" id="UP000403266">
    <property type="component" value="Unassembled WGS sequence"/>
</dbReference>
<evidence type="ECO:0000313" key="3">
    <source>
        <dbReference type="Proteomes" id="UP000403266"/>
    </source>
</evidence>
<dbReference type="OrthoDB" id="229671at2"/>
<reference evidence="2 3" key="1">
    <citation type="journal article" date="2019" name="Syst. Appl. Microbiol.">
        <title>Microvirga tunisiensis sp. nov., a root nodule symbiotic bacterium isolated from Lupinus micranthus and L. luteus grown in Northern Tunisia.</title>
        <authorList>
            <person name="Msaddak A."/>
            <person name="Rejili M."/>
            <person name="Duran D."/>
            <person name="Mars M."/>
            <person name="Palacios J.M."/>
            <person name="Ruiz-Argueso T."/>
            <person name="Rey L."/>
            <person name="Imperial J."/>
        </authorList>
    </citation>
    <scope>NUCLEOTIDE SEQUENCE [LARGE SCALE GENOMIC DNA]</scope>
    <source>
        <strain evidence="2 3">Lmie10</strain>
    </source>
</reference>
<feature type="domain" description="Guanylate cyclase" evidence="1">
    <location>
        <begin position="69"/>
        <end position="209"/>
    </location>
</feature>
<proteinExistence type="predicted"/>
<dbReference type="InterPro" id="IPR029787">
    <property type="entry name" value="Nucleotide_cyclase"/>
</dbReference>
<dbReference type="AlphaFoldDB" id="A0A5N7MJG4"/>
<comment type="caution">
    <text evidence="2">The sequence shown here is derived from an EMBL/GenBank/DDBJ whole genome shotgun (WGS) entry which is preliminary data.</text>
</comment>
<organism evidence="2 3">
    <name type="scientific">Microvirga tunisiensis</name>
    <dbReference type="NCBI Taxonomy" id="2108360"/>
    <lineage>
        <taxon>Bacteria</taxon>
        <taxon>Pseudomonadati</taxon>
        <taxon>Pseudomonadota</taxon>
        <taxon>Alphaproteobacteria</taxon>
        <taxon>Hyphomicrobiales</taxon>
        <taxon>Methylobacteriaceae</taxon>
        <taxon>Microvirga</taxon>
    </lineage>
</organism>
<evidence type="ECO:0000259" key="1">
    <source>
        <dbReference type="PROSITE" id="PS50125"/>
    </source>
</evidence>
<dbReference type="Gene3D" id="3.30.70.1230">
    <property type="entry name" value="Nucleotide cyclase"/>
    <property type="match status" value="2"/>
</dbReference>
<dbReference type="PROSITE" id="PS50125">
    <property type="entry name" value="GUANYLATE_CYCLASE_2"/>
    <property type="match status" value="2"/>
</dbReference>
<accession>A0A5N7MJG4</accession>
<dbReference type="EMBL" id="VOSK01000003">
    <property type="protein sequence ID" value="MPR24086.1"/>
    <property type="molecule type" value="Genomic_DNA"/>
</dbReference>
<keyword evidence="3" id="KW-1185">Reference proteome</keyword>
<feature type="domain" description="Guanylate cyclase" evidence="1">
    <location>
        <begin position="322"/>
        <end position="378"/>
    </location>
</feature>
<dbReference type="GO" id="GO:0035556">
    <property type="term" value="P:intracellular signal transduction"/>
    <property type="evidence" value="ECO:0007669"/>
    <property type="project" value="InterPro"/>
</dbReference>
<dbReference type="SUPFAM" id="SSF55073">
    <property type="entry name" value="Nucleotide cyclase"/>
    <property type="match status" value="2"/>
</dbReference>
<evidence type="ECO:0000313" key="2">
    <source>
        <dbReference type="EMBL" id="MPR24086.1"/>
    </source>
</evidence>
<name>A0A5N7MJG4_9HYPH</name>
<gene>
    <name evidence="2" type="ORF">FS320_02315</name>
</gene>
<dbReference type="RefSeq" id="WP_152708996.1">
    <property type="nucleotide sequence ID" value="NZ_VOSJ01000007.1"/>
</dbReference>
<dbReference type="GO" id="GO:0009190">
    <property type="term" value="P:cyclic nucleotide biosynthetic process"/>
    <property type="evidence" value="ECO:0007669"/>
    <property type="project" value="InterPro"/>
</dbReference>